<evidence type="ECO:0000256" key="4">
    <source>
        <dbReference type="ARBA" id="ARBA00023239"/>
    </source>
</evidence>
<protein>
    <recommendedName>
        <fullName evidence="5">CENP-V/GFA domain-containing protein</fullName>
    </recommendedName>
</protein>
<evidence type="ECO:0000256" key="1">
    <source>
        <dbReference type="ARBA" id="ARBA00005495"/>
    </source>
</evidence>
<dbReference type="GeneID" id="62159504"/>
<gene>
    <name evidence="6" type="ORF">CkaCkLH20_03711</name>
</gene>
<comment type="caution">
    <text evidence="6">The sequence shown here is derived from an EMBL/GenBank/DDBJ whole genome shotgun (WGS) entry which is preliminary data.</text>
</comment>
<keyword evidence="7" id="KW-1185">Reference proteome</keyword>
<evidence type="ECO:0000313" key="7">
    <source>
        <dbReference type="Proteomes" id="UP000781932"/>
    </source>
</evidence>
<reference evidence="6" key="1">
    <citation type="submission" date="2020-03" db="EMBL/GenBank/DDBJ databases">
        <authorList>
            <person name="He L."/>
        </authorList>
    </citation>
    <scope>NUCLEOTIDE SEQUENCE</scope>
    <source>
        <strain evidence="6">CkLH20</strain>
    </source>
</reference>
<proteinExistence type="inferred from homology"/>
<comment type="similarity">
    <text evidence="1">Belongs to the Gfa family.</text>
</comment>
<feature type="domain" description="CENP-V/GFA" evidence="5">
    <location>
        <begin position="8"/>
        <end position="113"/>
    </location>
</feature>
<dbReference type="GO" id="GO:0016846">
    <property type="term" value="F:carbon-sulfur lyase activity"/>
    <property type="evidence" value="ECO:0007669"/>
    <property type="project" value="InterPro"/>
</dbReference>
<organism evidence="6 7">
    <name type="scientific">Colletotrichum karsti</name>
    <dbReference type="NCBI Taxonomy" id="1095194"/>
    <lineage>
        <taxon>Eukaryota</taxon>
        <taxon>Fungi</taxon>
        <taxon>Dikarya</taxon>
        <taxon>Ascomycota</taxon>
        <taxon>Pezizomycotina</taxon>
        <taxon>Sordariomycetes</taxon>
        <taxon>Hypocreomycetidae</taxon>
        <taxon>Glomerellales</taxon>
        <taxon>Glomerellaceae</taxon>
        <taxon>Colletotrichum</taxon>
        <taxon>Colletotrichum boninense species complex</taxon>
    </lineage>
</organism>
<dbReference type="EMBL" id="JAATWM020000009">
    <property type="protein sequence ID" value="KAF9878811.1"/>
    <property type="molecule type" value="Genomic_DNA"/>
</dbReference>
<dbReference type="GO" id="GO:0046872">
    <property type="term" value="F:metal ion binding"/>
    <property type="evidence" value="ECO:0007669"/>
    <property type="project" value="UniProtKB-KW"/>
</dbReference>
<reference evidence="6" key="2">
    <citation type="submission" date="2020-11" db="EMBL/GenBank/DDBJ databases">
        <title>Whole genome sequencing of Colletotrichum sp.</title>
        <authorList>
            <person name="Li H."/>
        </authorList>
    </citation>
    <scope>NUCLEOTIDE SEQUENCE</scope>
    <source>
        <strain evidence="6">CkLH20</strain>
    </source>
</reference>
<evidence type="ECO:0000313" key="6">
    <source>
        <dbReference type="EMBL" id="KAF9878811.1"/>
    </source>
</evidence>
<keyword evidence="2" id="KW-0479">Metal-binding</keyword>
<dbReference type="PANTHER" id="PTHR33337:SF30">
    <property type="entry name" value="DUF636 DOMAIN PROTEIN (AFU_ORTHOLOGUE AFUA_1G03180)"/>
    <property type="match status" value="1"/>
</dbReference>
<name>A0A9P6IE12_9PEZI</name>
<accession>A0A9P6IE12</accession>
<dbReference type="Proteomes" id="UP000781932">
    <property type="component" value="Unassembled WGS sequence"/>
</dbReference>
<dbReference type="SUPFAM" id="SSF51316">
    <property type="entry name" value="Mss4-like"/>
    <property type="match status" value="2"/>
</dbReference>
<dbReference type="InterPro" id="IPR011057">
    <property type="entry name" value="Mss4-like_sf"/>
</dbReference>
<dbReference type="PROSITE" id="PS51891">
    <property type="entry name" value="CENP_V_GFA"/>
    <property type="match status" value="1"/>
</dbReference>
<dbReference type="InterPro" id="IPR006913">
    <property type="entry name" value="CENP-V/GFA"/>
</dbReference>
<dbReference type="Pfam" id="PF04828">
    <property type="entry name" value="GFA"/>
    <property type="match status" value="1"/>
</dbReference>
<evidence type="ECO:0000256" key="3">
    <source>
        <dbReference type="ARBA" id="ARBA00022833"/>
    </source>
</evidence>
<sequence>MQDDIITITAQCLCKAHTFTTIIGEKVLPLKASCCHCNSCRHVSGALYSSCAPWPNTEEDLSGLAKYSFSDRLDLFACKTCSSRLFCSGEPTRGEPWVVTGALENAPGLIEYANHLFLEDTIDGGASIWLPKSENVKRWRQMYGRLGGEEMPSDWPVAKALSSEQLNAGPSPEVTPFYCHCKGVNFVLRSAADLKSKSEEELKKCFIDPKTLKYRGSFECCDSCRLSFGADLMAWTFAPLSHIDFPGDTSEGSKFPDDINALKAAISSENKDPRLGTLASYQSSPGVDRYFCSKCSASVFYAVHDRPWLVDVAVGLLDHPDGARAEGLLLWFLGRIGWFKDAAGGWREGLAATAKELQLEYAEKTRGTDGSST</sequence>
<keyword evidence="4" id="KW-0456">Lyase</keyword>
<dbReference type="RefSeq" id="XP_038748272.1">
    <property type="nucleotide sequence ID" value="XM_038886430.1"/>
</dbReference>
<dbReference type="PANTHER" id="PTHR33337">
    <property type="entry name" value="GFA DOMAIN-CONTAINING PROTEIN"/>
    <property type="match status" value="1"/>
</dbReference>
<keyword evidence="3" id="KW-0862">Zinc</keyword>
<dbReference type="Gene3D" id="3.90.1590.10">
    <property type="entry name" value="glutathione-dependent formaldehyde- activating enzyme (gfa)"/>
    <property type="match status" value="2"/>
</dbReference>
<dbReference type="AlphaFoldDB" id="A0A9P6IE12"/>
<dbReference type="OrthoDB" id="5422068at2759"/>
<evidence type="ECO:0000256" key="2">
    <source>
        <dbReference type="ARBA" id="ARBA00022723"/>
    </source>
</evidence>
<evidence type="ECO:0000259" key="5">
    <source>
        <dbReference type="PROSITE" id="PS51891"/>
    </source>
</evidence>